<evidence type="ECO:0000313" key="6">
    <source>
        <dbReference type="EMBL" id="TGJ76363.1"/>
    </source>
</evidence>
<dbReference type="SUPFAM" id="SSF47413">
    <property type="entry name" value="lambda repressor-like DNA-binding domains"/>
    <property type="match status" value="1"/>
</dbReference>
<proteinExistence type="predicted"/>
<dbReference type="EMBL" id="SRMQ01000006">
    <property type="protein sequence ID" value="TGJ76363.1"/>
    <property type="molecule type" value="Genomic_DNA"/>
</dbReference>
<dbReference type="Gene3D" id="1.10.260.40">
    <property type="entry name" value="lambda repressor-like DNA-binding domains"/>
    <property type="match status" value="1"/>
</dbReference>
<dbReference type="SUPFAM" id="SSF53822">
    <property type="entry name" value="Periplasmic binding protein-like I"/>
    <property type="match status" value="1"/>
</dbReference>
<feature type="domain" description="HTH cro/C1-type" evidence="5">
    <location>
        <begin position="2"/>
        <end position="49"/>
    </location>
</feature>
<dbReference type="RefSeq" id="WP_135659530.1">
    <property type="nucleotide sequence ID" value="NZ_JAJUFJ010000005.1"/>
</dbReference>
<dbReference type="PROSITE" id="PS00356">
    <property type="entry name" value="HTH_LACI_1"/>
    <property type="match status" value="1"/>
</dbReference>
<keyword evidence="1" id="KW-0805">Transcription regulation</keyword>
<feature type="domain" description="HTH lacI-type" evidence="4">
    <location>
        <begin position="5"/>
        <end position="59"/>
    </location>
</feature>
<gene>
    <name evidence="6" type="primary">degA_4</name>
    <name evidence="6" type="ORF">CAGA_15700</name>
</gene>
<evidence type="ECO:0000259" key="4">
    <source>
        <dbReference type="PROSITE" id="PS50932"/>
    </source>
</evidence>
<dbReference type="InterPro" id="IPR010982">
    <property type="entry name" value="Lambda_DNA-bd_dom_sf"/>
</dbReference>
<protein>
    <submittedName>
        <fullName evidence="6">HTH-type transcriptional regulator DegA</fullName>
    </submittedName>
</protein>
<dbReference type="GO" id="GO:0003700">
    <property type="term" value="F:DNA-binding transcription factor activity"/>
    <property type="evidence" value="ECO:0007669"/>
    <property type="project" value="TreeGrafter"/>
</dbReference>
<dbReference type="Pfam" id="PF13377">
    <property type="entry name" value="Peripla_BP_3"/>
    <property type="match status" value="1"/>
</dbReference>
<dbReference type="Pfam" id="PF00356">
    <property type="entry name" value="LacI"/>
    <property type="match status" value="1"/>
</dbReference>
<dbReference type="SMART" id="SM00354">
    <property type="entry name" value="HTH_LACI"/>
    <property type="match status" value="1"/>
</dbReference>
<sequence length="348" mass="39230">MKKKVTIKEVARKAGVSPATVSYVLNNKKSISEDTKQRVWSVISELDYVPDLSARSLIAGDSKLIGVVVPQTEKGDRLMFENNFYSEILGSIEYRARLQGYHVLISASDTNENYLTLAKERNLDGIIVIGIYPNSFYQEMKKSQIPIVLVDSYCNDHYYHSIRIDDAYGSYLATKYMIDHGHRNIAFFCGEIKENGVMKQRLQGYREALEEYGLTFSDRNVFEGKIDYEDGVKLAEALCKSNIKATAVVATADILAISAMKAFYEHGIHVPDDISIIGFDDLQITKYLTPGLTTVHQDISRKGERAMELLFNSIQNPKLTKQEEIMPVNIVERGSVKFLNSPAEKEAI</sequence>
<evidence type="ECO:0000313" key="7">
    <source>
        <dbReference type="Proteomes" id="UP000297714"/>
    </source>
</evidence>
<dbReference type="CDD" id="cd01392">
    <property type="entry name" value="HTH_LacI"/>
    <property type="match status" value="1"/>
</dbReference>
<keyword evidence="2" id="KW-0238">DNA-binding</keyword>
<keyword evidence="3" id="KW-0804">Transcription</keyword>
<name>A0A4Z0YC09_9FIRM</name>
<evidence type="ECO:0000256" key="1">
    <source>
        <dbReference type="ARBA" id="ARBA00023015"/>
    </source>
</evidence>
<reference evidence="6 7" key="1">
    <citation type="submission" date="2019-04" db="EMBL/GenBank/DDBJ databases">
        <authorList>
            <person name="Poehlein A."/>
            <person name="Bengelsdorf F.R."/>
            <person name="Duerre P."/>
            <person name="Daniel R."/>
        </authorList>
    </citation>
    <scope>NUCLEOTIDE SEQUENCE [LARGE SCALE GENOMIC DNA]</scope>
    <source>
        <strain evidence="6 7">BS-1</strain>
    </source>
</reference>
<evidence type="ECO:0000256" key="3">
    <source>
        <dbReference type="ARBA" id="ARBA00023163"/>
    </source>
</evidence>
<dbReference type="InterPro" id="IPR001387">
    <property type="entry name" value="Cro/C1-type_HTH"/>
</dbReference>
<organism evidence="6 7">
    <name type="scientific">Caproiciproducens galactitolivorans</name>
    <dbReference type="NCBI Taxonomy" id="642589"/>
    <lineage>
        <taxon>Bacteria</taxon>
        <taxon>Bacillati</taxon>
        <taxon>Bacillota</taxon>
        <taxon>Clostridia</taxon>
        <taxon>Eubacteriales</taxon>
        <taxon>Acutalibacteraceae</taxon>
        <taxon>Caproiciproducens</taxon>
    </lineage>
</organism>
<dbReference type="PROSITE" id="PS50932">
    <property type="entry name" value="HTH_LACI_2"/>
    <property type="match status" value="1"/>
</dbReference>
<accession>A0A4Z0YC09</accession>
<dbReference type="OrthoDB" id="308642at2"/>
<dbReference type="Proteomes" id="UP000297714">
    <property type="component" value="Unassembled WGS sequence"/>
</dbReference>
<evidence type="ECO:0000256" key="2">
    <source>
        <dbReference type="ARBA" id="ARBA00023125"/>
    </source>
</evidence>
<dbReference type="PRINTS" id="PR00036">
    <property type="entry name" value="HTHLACI"/>
</dbReference>
<dbReference type="Gene3D" id="3.40.50.2300">
    <property type="match status" value="2"/>
</dbReference>
<dbReference type="InterPro" id="IPR000843">
    <property type="entry name" value="HTH_LacI"/>
</dbReference>
<dbReference type="InterPro" id="IPR028082">
    <property type="entry name" value="Peripla_BP_I"/>
</dbReference>
<comment type="caution">
    <text evidence="6">The sequence shown here is derived from an EMBL/GenBank/DDBJ whole genome shotgun (WGS) entry which is preliminary data.</text>
</comment>
<dbReference type="GO" id="GO:0000976">
    <property type="term" value="F:transcription cis-regulatory region binding"/>
    <property type="evidence" value="ECO:0007669"/>
    <property type="project" value="TreeGrafter"/>
</dbReference>
<dbReference type="CDD" id="cd06267">
    <property type="entry name" value="PBP1_LacI_sugar_binding-like"/>
    <property type="match status" value="1"/>
</dbReference>
<keyword evidence="7" id="KW-1185">Reference proteome</keyword>
<dbReference type="PANTHER" id="PTHR30146:SF24">
    <property type="entry name" value="XYLOSE OPERON REGULATORY PROTEIN"/>
    <property type="match status" value="1"/>
</dbReference>
<dbReference type="PROSITE" id="PS50943">
    <property type="entry name" value="HTH_CROC1"/>
    <property type="match status" value="1"/>
</dbReference>
<dbReference type="InterPro" id="IPR046335">
    <property type="entry name" value="LacI/GalR-like_sensor"/>
</dbReference>
<dbReference type="AlphaFoldDB" id="A0A4Z0YC09"/>
<evidence type="ECO:0000259" key="5">
    <source>
        <dbReference type="PROSITE" id="PS50943"/>
    </source>
</evidence>
<dbReference type="PANTHER" id="PTHR30146">
    <property type="entry name" value="LACI-RELATED TRANSCRIPTIONAL REPRESSOR"/>
    <property type="match status" value="1"/>
</dbReference>